<keyword evidence="1" id="KW-1003">Cell membrane</keyword>
<comment type="subcellular location">
    <subcellularLocation>
        <location evidence="1">Cytoplasm</location>
    </subcellularLocation>
    <subcellularLocation>
        <location evidence="1">Cell membrane</location>
        <topology evidence="1">Peripheral membrane protein</topology>
        <orientation evidence="1">Cytoplasmic side</orientation>
    </subcellularLocation>
</comment>
<evidence type="ECO:0000313" key="3">
    <source>
        <dbReference type="Proteomes" id="UP000813068"/>
    </source>
</evidence>
<accession>A0ABS6MQX4</accession>
<sequence>MTREQERLIALAGVFEAAALVDRLAKTGQAQEGPLACMLGSLLVRNPKDTLEVYGGDHLNLRDGLRALAGALERNPGTLPRESLRYALSLLNLQRQLDKRGDMLQLIGNRLQQIDSQSQMFGITHDNVISACAALYQDTLSTFRQRIQVHGEMQHLQNSRNAEKIRALLLAGIRSAMLWHQLGGRRWQLLFSRRKLLDQLYPLLRD</sequence>
<protein>
    <recommendedName>
        <fullName evidence="1">High frequency lysogenization protein HflD homolog</fullName>
    </recommendedName>
</protein>
<dbReference type="HAMAP" id="MF_00695">
    <property type="entry name" value="HflD_protein"/>
    <property type="match status" value="1"/>
</dbReference>
<dbReference type="Pfam" id="PF04356">
    <property type="entry name" value="DUF489"/>
    <property type="match status" value="1"/>
</dbReference>
<gene>
    <name evidence="1 2" type="primary">hflD</name>
    <name evidence="2" type="ORF">KRX52_00105</name>
</gene>
<reference evidence="2 3" key="1">
    <citation type="submission" date="2021-06" db="EMBL/GenBank/DDBJ databases">
        <title>Differences between aerobic and microaerobic xylene degrading microbial communities.</title>
        <authorList>
            <person name="Banerjee S."/>
            <person name="Tancsics A."/>
        </authorList>
    </citation>
    <scope>NUCLEOTIDE SEQUENCE [LARGE SCALE GENOMIC DNA]</scope>
    <source>
        <strain evidence="2 3">MAP12</strain>
    </source>
</reference>
<dbReference type="EMBL" id="JAHRGL010000001">
    <property type="protein sequence ID" value="MBV2131199.1"/>
    <property type="molecule type" value="Genomic_DNA"/>
</dbReference>
<proteinExistence type="inferred from homology"/>
<dbReference type="NCBIfam" id="NF001247">
    <property type="entry name" value="PRK00218.1-3"/>
    <property type="match status" value="1"/>
</dbReference>
<evidence type="ECO:0000256" key="1">
    <source>
        <dbReference type="HAMAP-Rule" id="MF_00695"/>
    </source>
</evidence>
<keyword evidence="3" id="KW-1185">Reference proteome</keyword>
<comment type="caution">
    <text evidence="2">The sequence shown here is derived from an EMBL/GenBank/DDBJ whole genome shotgun (WGS) entry which is preliminary data.</text>
</comment>
<dbReference type="PANTHER" id="PTHR38100:SF1">
    <property type="entry name" value="HIGH FREQUENCY LYSOGENIZATION PROTEIN HFLD"/>
    <property type="match status" value="1"/>
</dbReference>
<dbReference type="RefSeq" id="WP_217679048.1">
    <property type="nucleotide sequence ID" value="NZ_JAHRGL010000001.1"/>
</dbReference>
<name>A0ABS6MQX4_9GAMM</name>
<evidence type="ECO:0000313" key="2">
    <source>
        <dbReference type="EMBL" id="MBV2131199.1"/>
    </source>
</evidence>
<comment type="similarity">
    <text evidence="1">Belongs to the HflD family.</text>
</comment>
<keyword evidence="1" id="KW-0472">Membrane</keyword>
<dbReference type="InterPro" id="IPR007451">
    <property type="entry name" value="HflD"/>
</dbReference>
<dbReference type="NCBIfam" id="NF001246">
    <property type="entry name" value="PRK00218.1-2"/>
    <property type="match status" value="1"/>
</dbReference>
<keyword evidence="1" id="KW-0963">Cytoplasm</keyword>
<organism evidence="2 3">
    <name type="scientific">Geopseudomonas aromaticivorans</name>
    <dbReference type="NCBI Taxonomy" id="2849492"/>
    <lineage>
        <taxon>Bacteria</taxon>
        <taxon>Pseudomonadati</taxon>
        <taxon>Pseudomonadota</taxon>
        <taxon>Gammaproteobacteria</taxon>
        <taxon>Pseudomonadales</taxon>
        <taxon>Pseudomonadaceae</taxon>
        <taxon>Geopseudomonas</taxon>
    </lineage>
</organism>
<dbReference type="Proteomes" id="UP000813068">
    <property type="component" value="Unassembled WGS sequence"/>
</dbReference>
<dbReference type="PANTHER" id="PTHR38100">
    <property type="entry name" value="HIGH FREQUENCY LYSOGENIZATION PROTEIN HFLD"/>
    <property type="match status" value="1"/>
</dbReference>